<evidence type="ECO:0000313" key="1">
    <source>
        <dbReference type="EMBL" id="RWY55402.1"/>
    </source>
</evidence>
<sequence length="154" mass="17844">MNLERYPYNKSNDFQDYEFYSDGPKGRIKKIVMFTKIPNSEPPIYNLGFGDQDLNSGETDDVVVSNNEDRDIVLATVANTIVEFCNHYGNHYIYAKGSTFARTRLYQIGIAGLWDEISKDFDVYGLKDDAWHVFKPNTINYEAFLVKQKLINYI</sequence>
<evidence type="ECO:0000313" key="2">
    <source>
        <dbReference type="Proteomes" id="UP000286701"/>
    </source>
</evidence>
<comment type="caution">
    <text evidence="1">The sequence shown here is derived from an EMBL/GenBank/DDBJ whole genome shotgun (WGS) entry which is preliminary data.</text>
</comment>
<dbReference type="InterPro" id="IPR053865">
    <property type="entry name" value="DUF6934"/>
</dbReference>
<organism evidence="1 2">
    <name type="scientific">Mucilaginibacter gilvus</name>
    <dbReference type="NCBI Taxonomy" id="2305909"/>
    <lineage>
        <taxon>Bacteria</taxon>
        <taxon>Pseudomonadati</taxon>
        <taxon>Bacteroidota</taxon>
        <taxon>Sphingobacteriia</taxon>
        <taxon>Sphingobacteriales</taxon>
        <taxon>Sphingobacteriaceae</taxon>
        <taxon>Mucilaginibacter</taxon>
    </lineage>
</organism>
<accession>A0A3S4YHQ6</accession>
<dbReference type="OrthoDB" id="1343312at2"/>
<dbReference type="Pfam" id="PF22028">
    <property type="entry name" value="DUF6934"/>
    <property type="match status" value="1"/>
</dbReference>
<reference evidence="1 2" key="1">
    <citation type="submission" date="2019-01" db="EMBL/GenBank/DDBJ databases">
        <title>Mucilaginibacter antarcticum sp. nov., isolated from antarctic soil.</title>
        <authorList>
            <person name="Yan Y.-Q."/>
            <person name="Du Z.-J."/>
        </authorList>
    </citation>
    <scope>NUCLEOTIDE SEQUENCE [LARGE SCALE GENOMIC DNA]</scope>
    <source>
        <strain evidence="1 2">F01003</strain>
    </source>
</reference>
<protein>
    <submittedName>
        <fullName evidence="1">Uncharacterized protein</fullName>
    </submittedName>
</protein>
<dbReference type="RefSeq" id="WP_128532086.1">
    <property type="nucleotide sequence ID" value="NZ_SBIW01000002.1"/>
</dbReference>
<dbReference type="Proteomes" id="UP000286701">
    <property type="component" value="Unassembled WGS sequence"/>
</dbReference>
<name>A0A3S4YHQ6_9SPHI</name>
<keyword evidence="2" id="KW-1185">Reference proteome</keyword>
<gene>
    <name evidence="1" type="ORF">EPL05_03240</name>
</gene>
<proteinExistence type="predicted"/>
<dbReference type="EMBL" id="SBIW01000002">
    <property type="protein sequence ID" value="RWY55402.1"/>
    <property type="molecule type" value="Genomic_DNA"/>
</dbReference>
<dbReference type="AlphaFoldDB" id="A0A3S4YHQ6"/>